<feature type="compositionally biased region" description="Basic residues" evidence="1">
    <location>
        <begin position="199"/>
        <end position="211"/>
    </location>
</feature>
<gene>
    <name evidence="2" type="ORF">BDK51DRAFT_29083</name>
</gene>
<reference evidence="3" key="1">
    <citation type="journal article" date="2018" name="Nat. Microbiol.">
        <title>Leveraging single-cell genomics to expand the fungal tree of life.</title>
        <authorList>
            <person name="Ahrendt S.R."/>
            <person name="Quandt C.A."/>
            <person name="Ciobanu D."/>
            <person name="Clum A."/>
            <person name="Salamov A."/>
            <person name="Andreopoulos B."/>
            <person name="Cheng J.F."/>
            <person name="Woyke T."/>
            <person name="Pelin A."/>
            <person name="Henrissat B."/>
            <person name="Reynolds N.K."/>
            <person name="Benny G.L."/>
            <person name="Smith M.E."/>
            <person name="James T.Y."/>
            <person name="Grigoriev I.V."/>
        </authorList>
    </citation>
    <scope>NUCLEOTIDE SEQUENCE [LARGE SCALE GENOMIC DNA]</scope>
</reference>
<feature type="region of interest" description="Disordered" evidence="1">
    <location>
        <begin position="144"/>
        <end position="359"/>
    </location>
</feature>
<dbReference type="AlphaFoldDB" id="A0A4P9WL46"/>
<proteinExistence type="predicted"/>
<feature type="compositionally biased region" description="Basic and acidic residues" evidence="1">
    <location>
        <begin position="221"/>
        <end position="241"/>
    </location>
</feature>
<feature type="compositionally biased region" description="Basic residues" evidence="1">
    <location>
        <begin position="153"/>
        <end position="166"/>
    </location>
</feature>
<evidence type="ECO:0000256" key="1">
    <source>
        <dbReference type="SAM" id="MobiDB-lite"/>
    </source>
</evidence>
<feature type="compositionally biased region" description="Basic and acidic residues" evidence="1">
    <location>
        <begin position="262"/>
        <end position="272"/>
    </location>
</feature>
<accession>A0A4P9WL46</accession>
<feature type="compositionally biased region" description="Basic and acidic residues" evidence="1">
    <location>
        <begin position="172"/>
        <end position="198"/>
    </location>
</feature>
<organism evidence="2 3">
    <name type="scientific">Blyttiomyces helicus</name>
    <dbReference type="NCBI Taxonomy" id="388810"/>
    <lineage>
        <taxon>Eukaryota</taxon>
        <taxon>Fungi</taxon>
        <taxon>Fungi incertae sedis</taxon>
        <taxon>Chytridiomycota</taxon>
        <taxon>Chytridiomycota incertae sedis</taxon>
        <taxon>Chytridiomycetes</taxon>
        <taxon>Chytridiomycetes incertae sedis</taxon>
        <taxon>Blyttiomyces</taxon>
    </lineage>
</organism>
<keyword evidence="3" id="KW-1185">Reference proteome</keyword>
<name>A0A4P9WL46_9FUNG</name>
<protein>
    <submittedName>
        <fullName evidence="2">Uncharacterized protein</fullName>
    </submittedName>
</protein>
<feature type="compositionally biased region" description="Basic and acidic residues" evidence="1">
    <location>
        <begin position="338"/>
        <end position="349"/>
    </location>
</feature>
<feature type="compositionally biased region" description="Acidic residues" evidence="1">
    <location>
        <begin position="273"/>
        <end position="292"/>
    </location>
</feature>
<dbReference type="Proteomes" id="UP000269721">
    <property type="component" value="Unassembled WGS sequence"/>
</dbReference>
<feature type="compositionally biased region" description="Low complexity" evidence="1">
    <location>
        <begin position="305"/>
        <end position="317"/>
    </location>
</feature>
<evidence type="ECO:0000313" key="3">
    <source>
        <dbReference type="Proteomes" id="UP000269721"/>
    </source>
</evidence>
<sequence length="359" mass="38025">MVINDPLEIAAPDAGCGDAALELETQYIALVVSNAEPEVDIGSSLETDDSGAALELSGTNAAAAPTEHELEMQNLALVVRNAEPEVDIGSSPETDYTAATLELSGTNAAAAPAGNAALMSAKVEAAVNARLYAAGKAMVAQKSVANENPTAKMPKKRGHPTKRRKQAVAEGDEAKPVLKEVEGEDVSKKAKSDVVEAKLKRRGRSPRRTHHVVAEEAEAEPSGKEVEGEPKEAESDIAEKFRRSKAVVLPQVTKRRGRLPKKKEQAAAKEAEAETVTDEVEREPVDQEAESDIAEKAPKKRGRPAKSAADSAAGADSMPPTKRAKTQKSPSVEQDQESGPRRTANEDIVSKIPSIIPES</sequence>
<evidence type="ECO:0000313" key="2">
    <source>
        <dbReference type="EMBL" id="RKO92773.1"/>
    </source>
</evidence>
<dbReference type="EMBL" id="KZ994501">
    <property type="protein sequence ID" value="RKO92773.1"/>
    <property type="molecule type" value="Genomic_DNA"/>
</dbReference>